<proteinExistence type="predicted"/>
<organism evidence="1 2">
    <name type="scientific">Sphingobium fontiphilum</name>
    <dbReference type="NCBI Taxonomy" id="944425"/>
    <lineage>
        <taxon>Bacteria</taxon>
        <taxon>Pseudomonadati</taxon>
        <taxon>Pseudomonadota</taxon>
        <taxon>Alphaproteobacteria</taxon>
        <taxon>Sphingomonadales</taxon>
        <taxon>Sphingomonadaceae</taxon>
        <taxon>Sphingobium</taxon>
    </lineage>
</organism>
<dbReference type="Proteomes" id="UP000552757">
    <property type="component" value="Unassembled WGS sequence"/>
</dbReference>
<dbReference type="EMBL" id="JACIEB010000004">
    <property type="protein sequence ID" value="MBB3982316.1"/>
    <property type="molecule type" value="Genomic_DNA"/>
</dbReference>
<keyword evidence="2" id="KW-1185">Reference proteome</keyword>
<evidence type="ECO:0000313" key="2">
    <source>
        <dbReference type="Proteomes" id="UP000552757"/>
    </source>
</evidence>
<name>A0A7W6DJ67_9SPHN</name>
<dbReference type="AlphaFoldDB" id="A0A7W6DJ67"/>
<accession>A0A7W6DJ67</accession>
<reference evidence="1 2" key="1">
    <citation type="submission" date="2020-08" db="EMBL/GenBank/DDBJ databases">
        <title>Genomic Encyclopedia of Type Strains, Phase IV (KMG-IV): sequencing the most valuable type-strain genomes for metagenomic binning, comparative biology and taxonomic classification.</title>
        <authorList>
            <person name="Goeker M."/>
        </authorList>
    </citation>
    <scope>NUCLEOTIDE SEQUENCE [LARGE SCALE GENOMIC DNA]</scope>
    <source>
        <strain evidence="1 2">DSM 29348</strain>
    </source>
</reference>
<protein>
    <submittedName>
        <fullName evidence="1">Uncharacterized protein</fullName>
    </submittedName>
</protein>
<evidence type="ECO:0000313" key="1">
    <source>
        <dbReference type="EMBL" id="MBB3982316.1"/>
    </source>
</evidence>
<comment type="caution">
    <text evidence="1">The sequence shown here is derived from an EMBL/GenBank/DDBJ whole genome shotgun (WGS) entry which is preliminary data.</text>
</comment>
<gene>
    <name evidence="1" type="ORF">GGR44_001979</name>
</gene>
<sequence>MLETELPDRVRDWNAQLGDLTWSTVDWMTHQSSLNGERARIDADARCRAVIALEDPGVYNWLDPGGNRQRAIMLRWTEASSGPPPSLRTVRLDSLCDALPRDTPMVDAMEWEKSLRQRRTAFQMRRRW</sequence>
<dbReference type="RefSeq" id="WP_183955393.1">
    <property type="nucleotide sequence ID" value="NZ_JACIEB010000004.1"/>
</dbReference>